<dbReference type="AlphaFoldDB" id="A0A919X5N2"/>
<evidence type="ECO:0000313" key="1">
    <source>
        <dbReference type="EMBL" id="GIO25454.1"/>
    </source>
</evidence>
<dbReference type="Proteomes" id="UP000676917">
    <property type="component" value="Unassembled WGS sequence"/>
</dbReference>
<proteinExistence type="predicted"/>
<evidence type="ECO:0000313" key="2">
    <source>
        <dbReference type="Proteomes" id="UP000676917"/>
    </source>
</evidence>
<protein>
    <submittedName>
        <fullName evidence="1">Uncharacterized protein</fullName>
    </submittedName>
</protein>
<sequence length="46" mass="5490">MMRTVIEEHRLLLERNLLLKEMFFAMDPEMKKITLDGEKVGIKIDI</sequence>
<reference evidence="1" key="1">
    <citation type="submission" date="2021-03" db="EMBL/GenBank/DDBJ databases">
        <title>Antimicrobial resistance genes in bacteria isolated from Japanese honey, and their potential for conferring macrolide and lincosamide resistance in the American foulbrood pathogen Paenibacillus larvae.</title>
        <authorList>
            <person name="Okamoto M."/>
            <person name="Kumagai M."/>
            <person name="Kanamori H."/>
            <person name="Takamatsu D."/>
        </authorList>
    </citation>
    <scope>NUCLEOTIDE SEQUENCE</scope>
    <source>
        <strain evidence="1">J43TS3</strain>
    </source>
</reference>
<keyword evidence="2" id="KW-1185">Reference proteome</keyword>
<accession>A0A919X5N2</accession>
<comment type="caution">
    <text evidence="1">The sequence shown here is derived from an EMBL/GenBank/DDBJ whole genome shotgun (WGS) entry which is preliminary data.</text>
</comment>
<name>A0A919X5N2_9BACI</name>
<dbReference type="EMBL" id="BORP01000001">
    <property type="protein sequence ID" value="GIO25454.1"/>
    <property type="molecule type" value="Genomic_DNA"/>
</dbReference>
<organism evidence="1 2">
    <name type="scientific">Ornithinibacillus bavariensis</name>
    <dbReference type="NCBI Taxonomy" id="545502"/>
    <lineage>
        <taxon>Bacteria</taxon>
        <taxon>Bacillati</taxon>
        <taxon>Bacillota</taxon>
        <taxon>Bacilli</taxon>
        <taxon>Bacillales</taxon>
        <taxon>Bacillaceae</taxon>
        <taxon>Ornithinibacillus</taxon>
    </lineage>
</organism>
<gene>
    <name evidence="1" type="ORF">J43TS3_00650</name>
</gene>